<sequence length="58" mass="6565">MKVTSYQPGIKSVPDRFSVDFPFTPRGSYAPHVVETNSFAFHSMCLPIFTRLQKSLLS</sequence>
<accession>A0A0L7QZC4</accession>
<dbReference type="EMBL" id="KQ414683">
    <property type="protein sequence ID" value="KOC63906.1"/>
    <property type="molecule type" value="Genomic_DNA"/>
</dbReference>
<name>A0A0L7QZC4_9HYME</name>
<dbReference type="Proteomes" id="UP000053825">
    <property type="component" value="Unassembled WGS sequence"/>
</dbReference>
<keyword evidence="2" id="KW-1185">Reference proteome</keyword>
<evidence type="ECO:0000313" key="2">
    <source>
        <dbReference type="Proteomes" id="UP000053825"/>
    </source>
</evidence>
<proteinExistence type="predicted"/>
<evidence type="ECO:0000313" key="1">
    <source>
        <dbReference type="EMBL" id="KOC63906.1"/>
    </source>
</evidence>
<dbReference type="AlphaFoldDB" id="A0A0L7QZC4"/>
<reference evidence="1 2" key="1">
    <citation type="submission" date="2015-07" db="EMBL/GenBank/DDBJ databases">
        <title>The genome of Habropoda laboriosa.</title>
        <authorList>
            <person name="Pan H."/>
            <person name="Kapheim K."/>
        </authorList>
    </citation>
    <scope>NUCLEOTIDE SEQUENCE [LARGE SCALE GENOMIC DNA]</scope>
    <source>
        <strain evidence="1">0110345459</strain>
    </source>
</reference>
<gene>
    <name evidence="1" type="ORF">WH47_02227</name>
</gene>
<protein>
    <submittedName>
        <fullName evidence="1">Uncharacterized protein</fullName>
    </submittedName>
</protein>
<organism evidence="1 2">
    <name type="scientific">Habropoda laboriosa</name>
    <dbReference type="NCBI Taxonomy" id="597456"/>
    <lineage>
        <taxon>Eukaryota</taxon>
        <taxon>Metazoa</taxon>
        <taxon>Ecdysozoa</taxon>
        <taxon>Arthropoda</taxon>
        <taxon>Hexapoda</taxon>
        <taxon>Insecta</taxon>
        <taxon>Pterygota</taxon>
        <taxon>Neoptera</taxon>
        <taxon>Endopterygota</taxon>
        <taxon>Hymenoptera</taxon>
        <taxon>Apocrita</taxon>
        <taxon>Aculeata</taxon>
        <taxon>Apoidea</taxon>
        <taxon>Anthophila</taxon>
        <taxon>Apidae</taxon>
        <taxon>Habropoda</taxon>
    </lineage>
</organism>